<keyword evidence="1" id="KW-0560">Oxidoreductase</keyword>
<protein>
    <submittedName>
        <fullName evidence="1">Phytanoyl-CoA dioxygenase family protein</fullName>
    </submittedName>
</protein>
<keyword evidence="1" id="KW-0223">Dioxygenase</keyword>
<dbReference type="GO" id="GO:0016706">
    <property type="term" value="F:2-oxoglutarate-dependent dioxygenase activity"/>
    <property type="evidence" value="ECO:0007669"/>
    <property type="project" value="UniProtKB-ARBA"/>
</dbReference>
<dbReference type="PANTHER" id="PTHR20883:SF48">
    <property type="entry name" value="ECTOINE DIOXYGENASE"/>
    <property type="match status" value="1"/>
</dbReference>
<proteinExistence type="predicted"/>
<dbReference type="SUPFAM" id="SSF51197">
    <property type="entry name" value="Clavaminate synthase-like"/>
    <property type="match status" value="1"/>
</dbReference>
<comment type="caution">
    <text evidence="1">The sequence shown here is derived from an EMBL/GenBank/DDBJ whole genome shotgun (WGS) entry which is preliminary data.</text>
</comment>
<evidence type="ECO:0000313" key="1">
    <source>
        <dbReference type="EMBL" id="MXY93713.1"/>
    </source>
</evidence>
<gene>
    <name evidence="1" type="ORF">F4Y42_09715</name>
</gene>
<reference evidence="1" key="1">
    <citation type="submission" date="2019-09" db="EMBL/GenBank/DDBJ databases">
        <title>Characterisation of the sponge microbiome using genome-centric metagenomics.</title>
        <authorList>
            <person name="Engelberts J.P."/>
            <person name="Robbins S.J."/>
            <person name="De Goeij J.M."/>
            <person name="Aranda M."/>
            <person name="Bell S.C."/>
            <person name="Webster N.S."/>
        </authorList>
    </citation>
    <scope>NUCLEOTIDE SEQUENCE</scope>
    <source>
        <strain evidence="1">SB0664_bin_27</strain>
    </source>
</reference>
<sequence length="289" mass="33292">MTTVLTPEARMAGLKRNGFCVIENVADERLLDRTRACVDKALAEVDPERLERTKSPGSLIDSNNYPELADLIGNPRALAELDRMGFKDIKFWKAVIISKPPGGPRLYWHQDCLMWQDPRAYSDRPPMIFLMYYMEDTTRHNGCLRLLPGTHRHRHVLHDMGEAHTREINRLDDPDDPRFRDYPGEVDVPVKAGDVVVGDARMFHSAHTNLSGEKRTVITIWFHPFFADLQEPTQSWVHDFMHRQHADWPQDALAKIETLIPDYHGAVEPMEQKRTPDERLRWPDAVAAG</sequence>
<dbReference type="EMBL" id="VXRG01000080">
    <property type="protein sequence ID" value="MXY93713.1"/>
    <property type="molecule type" value="Genomic_DNA"/>
</dbReference>
<dbReference type="Gene3D" id="2.60.120.620">
    <property type="entry name" value="q2cbj1_9rhob like domain"/>
    <property type="match status" value="1"/>
</dbReference>
<dbReference type="AlphaFoldDB" id="A0A6B0YSJ3"/>
<dbReference type="Pfam" id="PF05721">
    <property type="entry name" value="PhyH"/>
    <property type="match status" value="1"/>
</dbReference>
<organism evidence="1">
    <name type="scientific">Caldilineaceae bacterium SB0664_bin_27</name>
    <dbReference type="NCBI Taxonomy" id="2605260"/>
    <lineage>
        <taxon>Bacteria</taxon>
        <taxon>Bacillati</taxon>
        <taxon>Chloroflexota</taxon>
        <taxon>Caldilineae</taxon>
        <taxon>Caldilineales</taxon>
        <taxon>Caldilineaceae</taxon>
    </lineage>
</organism>
<dbReference type="InterPro" id="IPR008775">
    <property type="entry name" value="Phytyl_CoA_dOase-like"/>
</dbReference>
<accession>A0A6B0YSJ3</accession>
<dbReference type="PANTHER" id="PTHR20883">
    <property type="entry name" value="PHYTANOYL-COA DIOXYGENASE DOMAIN CONTAINING 1"/>
    <property type="match status" value="1"/>
</dbReference>
<name>A0A6B0YSJ3_9CHLR</name>
<dbReference type="GO" id="GO:0005506">
    <property type="term" value="F:iron ion binding"/>
    <property type="evidence" value="ECO:0007669"/>
    <property type="project" value="UniProtKB-ARBA"/>
</dbReference>